<feature type="compositionally biased region" description="Polar residues" evidence="5">
    <location>
        <begin position="12"/>
        <end position="33"/>
    </location>
</feature>
<sequence>MKFPSLKKEQEGPNSLTQMDNNEVGYGSTSQPQETRDFSQEFYGVQKVILMKRLGRKWDKILVVTGIIMVAWAKNWEGNVVYAASVAVTSYFESLNISGLISVVLYIVETVLLPMYAKFSDMIGRSEAFAIAIFFYVISGIVQAVAPSMDALIGGQVIYAIGISGVSVLGHVLIADITSSVNRGLFQAFYDFPAMVNLWVAPLVGDAIVKHSSWRWTYAMIPFCVGGTAIPLLFGLYRIEKTVKKSGLLPRKDKTKYQSMSFAEKFKYVCNELDIVGSILFIGALCMILLPLVLGPSRWGGWNTSPTIGCLVAGFVCAILFVVYERKYAEFPVIPVGDWESPTPIAGVMTCAAISTIRATNWTYFTTYLQITRRVSNVTSVYIDRSYHATFLLSQLAAGYLMKRFKVYRPIVFVGICLYMLGMGLMIPSRYPTSPMGFVIITQIIAGFGSGMIYVPVLVAVQSSVPHADLAMVTALVQVGGTIATSIGGSIAGAIWNALLPGQLAEHVPGEYDPALILGSIDYINNLPEAQHAGATIAYGHVQRILSIVGLCLSIIAFGFFLRMKPFGLTEEESHGQEPEGETNEQVADGYSISKSSEESPKNSKSFPL</sequence>
<feature type="transmembrane region" description="Helical" evidence="6">
    <location>
        <begin position="185"/>
        <end position="204"/>
    </location>
</feature>
<dbReference type="SUPFAM" id="SSF103473">
    <property type="entry name" value="MFS general substrate transporter"/>
    <property type="match status" value="2"/>
</dbReference>
<feature type="region of interest" description="Disordered" evidence="5">
    <location>
        <begin position="1"/>
        <end position="35"/>
    </location>
</feature>
<evidence type="ECO:0000256" key="4">
    <source>
        <dbReference type="ARBA" id="ARBA00023136"/>
    </source>
</evidence>
<accession>A0A8H7QZL8</accession>
<proteinExistence type="predicted"/>
<dbReference type="PANTHER" id="PTHR23501">
    <property type="entry name" value="MAJOR FACILITATOR SUPERFAMILY"/>
    <property type="match status" value="1"/>
</dbReference>
<feature type="transmembrane region" description="Helical" evidence="6">
    <location>
        <begin position="95"/>
        <end position="116"/>
    </location>
</feature>
<feature type="transmembrane region" description="Helical" evidence="6">
    <location>
        <begin position="545"/>
        <end position="562"/>
    </location>
</feature>
<dbReference type="AlphaFoldDB" id="A0A8H7QZL8"/>
<dbReference type="InterPro" id="IPR011701">
    <property type="entry name" value="MFS"/>
</dbReference>
<evidence type="ECO:0000256" key="6">
    <source>
        <dbReference type="SAM" id="Phobius"/>
    </source>
</evidence>
<dbReference type="GO" id="GO:0022857">
    <property type="term" value="F:transmembrane transporter activity"/>
    <property type="evidence" value="ECO:0007669"/>
    <property type="project" value="InterPro"/>
</dbReference>
<feature type="transmembrane region" description="Helical" evidence="6">
    <location>
        <begin position="275"/>
        <end position="294"/>
    </location>
</feature>
<feature type="transmembrane region" description="Helical" evidence="6">
    <location>
        <begin position="411"/>
        <end position="431"/>
    </location>
</feature>
<feature type="transmembrane region" description="Helical" evidence="6">
    <location>
        <begin position="473"/>
        <end position="496"/>
    </location>
</feature>
<dbReference type="OrthoDB" id="4078873at2759"/>
<evidence type="ECO:0000256" key="3">
    <source>
        <dbReference type="ARBA" id="ARBA00022989"/>
    </source>
</evidence>
<dbReference type="InterPro" id="IPR020846">
    <property type="entry name" value="MFS_dom"/>
</dbReference>
<feature type="region of interest" description="Disordered" evidence="5">
    <location>
        <begin position="571"/>
        <end position="609"/>
    </location>
</feature>
<evidence type="ECO:0000313" key="8">
    <source>
        <dbReference type="EMBL" id="KAG2201207.1"/>
    </source>
</evidence>
<dbReference type="Gene3D" id="1.20.1250.20">
    <property type="entry name" value="MFS general substrate transporter like domains"/>
    <property type="match status" value="2"/>
</dbReference>
<feature type="transmembrane region" description="Helical" evidence="6">
    <location>
        <begin position="128"/>
        <end position="146"/>
    </location>
</feature>
<evidence type="ECO:0000256" key="5">
    <source>
        <dbReference type="SAM" id="MobiDB-lite"/>
    </source>
</evidence>
<reference evidence="8" key="1">
    <citation type="submission" date="2020-12" db="EMBL/GenBank/DDBJ databases">
        <title>Metabolic potential, ecology and presence of endohyphal bacteria is reflected in genomic diversity of Mucoromycotina.</title>
        <authorList>
            <person name="Muszewska A."/>
            <person name="Okrasinska A."/>
            <person name="Steczkiewicz K."/>
            <person name="Drgas O."/>
            <person name="Orlowska M."/>
            <person name="Perlinska-Lenart U."/>
            <person name="Aleksandrzak-Piekarczyk T."/>
            <person name="Szatraj K."/>
            <person name="Zielenkiewicz U."/>
            <person name="Pilsyk S."/>
            <person name="Malc E."/>
            <person name="Mieczkowski P."/>
            <person name="Kruszewska J.S."/>
            <person name="Biernat P."/>
            <person name="Pawlowska J."/>
        </authorList>
    </citation>
    <scope>NUCLEOTIDE SEQUENCE</scope>
    <source>
        <strain evidence="8">WA0000017839</strain>
    </source>
</reference>
<keyword evidence="3 6" id="KW-1133">Transmembrane helix</keyword>
<keyword evidence="2 6" id="KW-0812">Transmembrane</keyword>
<feature type="transmembrane region" description="Helical" evidence="6">
    <location>
        <begin position="216"/>
        <end position="237"/>
    </location>
</feature>
<feature type="transmembrane region" description="Helical" evidence="6">
    <location>
        <begin position="437"/>
        <end position="461"/>
    </location>
</feature>
<evidence type="ECO:0000256" key="2">
    <source>
        <dbReference type="ARBA" id="ARBA00022692"/>
    </source>
</evidence>
<feature type="non-terminal residue" evidence="8">
    <location>
        <position position="1"/>
    </location>
</feature>
<dbReference type="PROSITE" id="PS50850">
    <property type="entry name" value="MFS"/>
    <property type="match status" value="1"/>
</dbReference>
<dbReference type="GO" id="GO:0005886">
    <property type="term" value="C:plasma membrane"/>
    <property type="evidence" value="ECO:0007669"/>
    <property type="project" value="TreeGrafter"/>
</dbReference>
<feature type="transmembrane region" description="Helical" evidence="6">
    <location>
        <begin position="152"/>
        <end position="173"/>
    </location>
</feature>
<comment type="subcellular location">
    <subcellularLocation>
        <location evidence="1">Membrane</location>
        <topology evidence="1">Multi-pass membrane protein</topology>
    </subcellularLocation>
</comment>
<dbReference type="InterPro" id="IPR036259">
    <property type="entry name" value="MFS_trans_sf"/>
</dbReference>
<feature type="transmembrane region" description="Helical" evidence="6">
    <location>
        <begin position="58"/>
        <end position="75"/>
    </location>
</feature>
<comment type="caution">
    <text evidence="8">The sequence shown here is derived from an EMBL/GenBank/DDBJ whole genome shotgun (WGS) entry which is preliminary data.</text>
</comment>
<feature type="compositionally biased region" description="Basic and acidic residues" evidence="5">
    <location>
        <begin position="1"/>
        <end position="11"/>
    </location>
</feature>
<protein>
    <recommendedName>
        <fullName evidence="7">Major facilitator superfamily (MFS) profile domain-containing protein</fullName>
    </recommendedName>
</protein>
<gene>
    <name evidence="8" type="ORF">INT47_013018</name>
</gene>
<feature type="domain" description="Major facilitator superfamily (MFS) profile" evidence="7">
    <location>
        <begin position="63"/>
        <end position="567"/>
    </location>
</feature>
<feature type="transmembrane region" description="Helical" evidence="6">
    <location>
        <begin position="306"/>
        <end position="324"/>
    </location>
</feature>
<dbReference type="PANTHER" id="PTHR23501:SF87">
    <property type="entry name" value="SIDEROPHORE IRON TRANSPORTER 2"/>
    <property type="match status" value="1"/>
</dbReference>
<dbReference type="Pfam" id="PF07690">
    <property type="entry name" value="MFS_1"/>
    <property type="match status" value="1"/>
</dbReference>
<dbReference type="Proteomes" id="UP000603453">
    <property type="component" value="Unassembled WGS sequence"/>
</dbReference>
<evidence type="ECO:0000313" key="9">
    <source>
        <dbReference type="Proteomes" id="UP000603453"/>
    </source>
</evidence>
<name>A0A8H7QZL8_9FUNG</name>
<evidence type="ECO:0000259" key="7">
    <source>
        <dbReference type="PROSITE" id="PS50850"/>
    </source>
</evidence>
<keyword evidence="9" id="KW-1185">Reference proteome</keyword>
<keyword evidence="4 6" id="KW-0472">Membrane</keyword>
<dbReference type="EMBL" id="JAEPRD010000074">
    <property type="protein sequence ID" value="KAG2201207.1"/>
    <property type="molecule type" value="Genomic_DNA"/>
</dbReference>
<organism evidence="8 9">
    <name type="scientific">Mucor saturninus</name>
    <dbReference type="NCBI Taxonomy" id="64648"/>
    <lineage>
        <taxon>Eukaryota</taxon>
        <taxon>Fungi</taxon>
        <taxon>Fungi incertae sedis</taxon>
        <taxon>Mucoromycota</taxon>
        <taxon>Mucoromycotina</taxon>
        <taxon>Mucoromycetes</taxon>
        <taxon>Mucorales</taxon>
        <taxon>Mucorineae</taxon>
        <taxon>Mucoraceae</taxon>
        <taxon>Mucor</taxon>
    </lineage>
</organism>
<evidence type="ECO:0000256" key="1">
    <source>
        <dbReference type="ARBA" id="ARBA00004141"/>
    </source>
</evidence>